<reference evidence="2 3" key="1">
    <citation type="submission" date="2018-11" db="EMBL/GenBank/DDBJ databases">
        <authorList>
            <person name="Lopez-Roques C."/>
            <person name="Donnadieu C."/>
            <person name="Bouchez O."/>
            <person name="Klopp C."/>
            <person name="Cabau C."/>
            <person name="Zahm M."/>
        </authorList>
    </citation>
    <scope>NUCLEOTIDE SEQUENCE [LARGE SCALE GENOMIC DNA]</scope>
    <source>
        <strain evidence="2">RS831</strain>
        <tissue evidence="2">Whole body</tissue>
    </source>
</reference>
<reference evidence="2 3" key="2">
    <citation type="submission" date="2019-01" db="EMBL/GenBank/DDBJ databases">
        <title>A chromosome length genome reference of the Java medaka (oryzias javanicus).</title>
        <authorList>
            <person name="Herpin A."/>
            <person name="Takehana Y."/>
            <person name="Naruse K."/>
            <person name="Ansai S."/>
            <person name="Kawaguchi M."/>
        </authorList>
    </citation>
    <scope>NUCLEOTIDE SEQUENCE [LARGE SCALE GENOMIC DNA]</scope>
    <source>
        <strain evidence="2">RS831</strain>
        <tissue evidence="2">Whole body</tissue>
    </source>
</reference>
<dbReference type="EMBL" id="CM012450">
    <property type="protein sequence ID" value="RVE63409.1"/>
    <property type="molecule type" value="Genomic_DNA"/>
</dbReference>
<evidence type="ECO:0000313" key="2">
    <source>
        <dbReference type="EMBL" id="RVE63409.1"/>
    </source>
</evidence>
<dbReference type="AlphaFoldDB" id="A0A437CMV8"/>
<organism evidence="2 3">
    <name type="scientific">Oryzias javanicus</name>
    <name type="common">Javanese ricefish</name>
    <name type="synonym">Aplocheilus javanicus</name>
    <dbReference type="NCBI Taxonomy" id="123683"/>
    <lineage>
        <taxon>Eukaryota</taxon>
        <taxon>Metazoa</taxon>
        <taxon>Chordata</taxon>
        <taxon>Craniata</taxon>
        <taxon>Vertebrata</taxon>
        <taxon>Euteleostomi</taxon>
        <taxon>Actinopterygii</taxon>
        <taxon>Neopterygii</taxon>
        <taxon>Teleostei</taxon>
        <taxon>Neoteleostei</taxon>
        <taxon>Acanthomorphata</taxon>
        <taxon>Ovalentaria</taxon>
        <taxon>Atherinomorphae</taxon>
        <taxon>Beloniformes</taxon>
        <taxon>Adrianichthyidae</taxon>
        <taxon>Oryziinae</taxon>
        <taxon>Oryzias</taxon>
    </lineage>
</organism>
<name>A0A437CMV8_ORYJA</name>
<keyword evidence="3" id="KW-1185">Reference proteome</keyword>
<proteinExistence type="predicted"/>
<dbReference type="Pfam" id="PF02760">
    <property type="entry name" value="HIN"/>
    <property type="match status" value="1"/>
</dbReference>
<gene>
    <name evidence="2" type="ORF">OJAV_G00135750</name>
</gene>
<protein>
    <recommendedName>
        <fullName evidence="1">HIN-200 domain-containing protein</fullName>
    </recommendedName>
</protein>
<evidence type="ECO:0000313" key="3">
    <source>
        <dbReference type="Proteomes" id="UP000283210"/>
    </source>
</evidence>
<dbReference type="OrthoDB" id="8838938at2759"/>
<sequence>MASISPRKPLWEKLWKKSDLHTYETKEKQKKFFYLAIADDSGCIKVMVYRTEKHSFFKEGECYNFRNVIVKENMMKYTMNSSTSKFCKDKLDVPKDLEQKARMLIYREDPVVSIKEIKRLDQKKRVSAEGTVTEIRRIDSEKQTKINVQEFKLEDSTGSIYITLLGKDIQHLKDVSVGDTVKVTNVKTNHYYDTVLLNSTDSTRIIKLQSATFQNVQIEIIGIKKNREPADKAGCCYRQAV</sequence>
<dbReference type="SUPFAM" id="SSF50249">
    <property type="entry name" value="Nucleic acid-binding proteins"/>
    <property type="match status" value="2"/>
</dbReference>
<dbReference type="InterPro" id="IPR012340">
    <property type="entry name" value="NA-bd_OB-fold"/>
</dbReference>
<feature type="domain" description="HIN-200" evidence="1">
    <location>
        <begin position="16"/>
        <end position="167"/>
    </location>
</feature>
<dbReference type="InterPro" id="IPR004021">
    <property type="entry name" value="HIN200/IF120x"/>
</dbReference>
<dbReference type="Proteomes" id="UP000283210">
    <property type="component" value="Chromosome 14"/>
</dbReference>
<evidence type="ECO:0000259" key="1">
    <source>
        <dbReference type="Pfam" id="PF02760"/>
    </source>
</evidence>
<dbReference type="Gene3D" id="2.40.50.140">
    <property type="entry name" value="Nucleic acid-binding proteins"/>
    <property type="match status" value="2"/>
</dbReference>
<accession>A0A437CMV8</accession>